<protein>
    <submittedName>
        <fullName evidence="8">GMC family oxidoreductase</fullName>
    </submittedName>
</protein>
<evidence type="ECO:0000313" key="9">
    <source>
        <dbReference type="Proteomes" id="UP001368500"/>
    </source>
</evidence>
<dbReference type="InterPro" id="IPR007867">
    <property type="entry name" value="GMC_OxRtase_C"/>
</dbReference>
<evidence type="ECO:0000313" key="8">
    <source>
        <dbReference type="EMBL" id="MEK8026891.1"/>
    </source>
</evidence>
<dbReference type="Gene3D" id="3.50.50.60">
    <property type="entry name" value="FAD/NAD(P)-binding domain"/>
    <property type="match status" value="2"/>
</dbReference>
<dbReference type="PANTHER" id="PTHR42784:SF1">
    <property type="entry name" value="PYRANOSE 2-OXIDASE"/>
    <property type="match status" value="1"/>
</dbReference>
<feature type="domain" description="Glucose-methanol-choline oxidoreductase C-terminal" evidence="7">
    <location>
        <begin position="394"/>
        <end position="539"/>
    </location>
</feature>
<evidence type="ECO:0000256" key="3">
    <source>
        <dbReference type="ARBA" id="ARBA00022630"/>
    </source>
</evidence>
<evidence type="ECO:0000256" key="5">
    <source>
        <dbReference type="ARBA" id="ARBA00023002"/>
    </source>
</evidence>
<dbReference type="EMBL" id="JBBUTF010000011">
    <property type="protein sequence ID" value="MEK8026891.1"/>
    <property type="molecule type" value="Genomic_DNA"/>
</dbReference>
<comment type="cofactor">
    <cofactor evidence="1">
        <name>FAD</name>
        <dbReference type="ChEBI" id="CHEBI:57692"/>
    </cofactor>
</comment>
<keyword evidence="3" id="KW-0285">Flavoprotein</keyword>
<name>A0ABU9BAF3_9BURK</name>
<dbReference type="InterPro" id="IPR000172">
    <property type="entry name" value="GMC_OxRdtase_N"/>
</dbReference>
<reference evidence="8 9" key="1">
    <citation type="submission" date="2024-04" db="EMBL/GenBank/DDBJ databases">
        <title>Novel species of the genus Ideonella isolated from streams.</title>
        <authorList>
            <person name="Lu H."/>
        </authorList>
    </citation>
    <scope>NUCLEOTIDE SEQUENCE [LARGE SCALE GENOMIC DNA]</scope>
    <source>
        <strain evidence="8 9">BYS139W</strain>
    </source>
</reference>
<feature type="domain" description="Glucose-methanol-choline oxidoreductase N-terminal" evidence="6">
    <location>
        <begin position="8"/>
        <end position="314"/>
    </location>
</feature>
<organism evidence="8 9">
    <name type="scientific">Pseudaquabacterium rugosum</name>
    <dbReference type="NCBI Taxonomy" id="2984194"/>
    <lineage>
        <taxon>Bacteria</taxon>
        <taxon>Pseudomonadati</taxon>
        <taxon>Pseudomonadota</taxon>
        <taxon>Betaproteobacteria</taxon>
        <taxon>Burkholderiales</taxon>
        <taxon>Sphaerotilaceae</taxon>
        <taxon>Pseudaquabacterium</taxon>
    </lineage>
</organism>
<comment type="caution">
    <text evidence="8">The sequence shown here is derived from an EMBL/GenBank/DDBJ whole genome shotgun (WGS) entry which is preliminary data.</text>
</comment>
<dbReference type="PANTHER" id="PTHR42784">
    <property type="entry name" value="PYRANOSE 2-OXIDASE"/>
    <property type="match status" value="1"/>
</dbReference>
<keyword evidence="9" id="KW-1185">Reference proteome</keyword>
<dbReference type="RefSeq" id="WP_341374674.1">
    <property type="nucleotide sequence ID" value="NZ_JBBUTF010000011.1"/>
</dbReference>
<dbReference type="Pfam" id="PF05199">
    <property type="entry name" value="GMC_oxred_C"/>
    <property type="match status" value="1"/>
</dbReference>
<gene>
    <name evidence="8" type="ORF">AACH11_13045</name>
</gene>
<dbReference type="SUPFAM" id="SSF54373">
    <property type="entry name" value="FAD-linked reductases, C-terminal domain"/>
    <property type="match status" value="1"/>
</dbReference>
<evidence type="ECO:0000256" key="1">
    <source>
        <dbReference type="ARBA" id="ARBA00001974"/>
    </source>
</evidence>
<sequence length="559" mass="61039">MTPDSSFDAIVVGSGATGGIAAKELTERGLKVLVLEAGGPLPEEQFERAAKAQFAAIGSWARIKAGMTGQHKQALTSFYSPEKAFLFVNDNEHPYESPQDFYLWLRGKQVGGRFLSWGRVALRMSDHTFKFRSHEGAGFDWPISYDELAPYYGHVERFLGIVGNDDGLAYCPSGERVQPAGLSRAEQQFKQKVEARFGDAKVMAWRYVRKEATPVDGQRNRTTTPLQAAAATGHLTLRANAPVERINTDPHSGKATGVTYIDRVTGQRHEVRANVVMVCASTIESIRLLLNSRGEKHPQGLGNAHGLVGRYFMDQMLTLGFGTVPGFKGGELVDGKTPAENHGGIYIPRFRQLKNPGALGYAGGFNLQGIVGRPMLPPHMDSVFGLTGHGEILPYADNRVSLASRRDRLGVPIPSVSIRLRDNDRKLLADQVQVQKDVMKAAGLNVDFLISPQGISSDGPFMPNAKWYERLMFRMAYKRSVAVGGAIHECGGARMGSDPKDSVLNPHNQVWDAPNVFVTDSSCFVTNGTCGPTLTTMALTARACDHIGREYGHSPELRA</sequence>
<dbReference type="Proteomes" id="UP001368500">
    <property type="component" value="Unassembled WGS sequence"/>
</dbReference>
<accession>A0ABU9BAF3</accession>
<keyword evidence="5" id="KW-0560">Oxidoreductase</keyword>
<evidence type="ECO:0000256" key="2">
    <source>
        <dbReference type="ARBA" id="ARBA00010790"/>
    </source>
</evidence>
<dbReference type="InterPro" id="IPR051473">
    <property type="entry name" value="P2Ox-like"/>
</dbReference>
<comment type="similarity">
    <text evidence="2">Belongs to the GMC oxidoreductase family.</text>
</comment>
<dbReference type="InterPro" id="IPR036188">
    <property type="entry name" value="FAD/NAD-bd_sf"/>
</dbReference>
<evidence type="ECO:0000259" key="6">
    <source>
        <dbReference type="Pfam" id="PF00732"/>
    </source>
</evidence>
<proteinExistence type="inferred from homology"/>
<dbReference type="SUPFAM" id="SSF51905">
    <property type="entry name" value="FAD/NAD(P)-binding domain"/>
    <property type="match status" value="1"/>
</dbReference>
<evidence type="ECO:0000259" key="7">
    <source>
        <dbReference type="Pfam" id="PF05199"/>
    </source>
</evidence>
<evidence type="ECO:0000256" key="4">
    <source>
        <dbReference type="ARBA" id="ARBA00022827"/>
    </source>
</evidence>
<keyword evidence="4" id="KW-0274">FAD</keyword>
<dbReference type="Pfam" id="PF00732">
    <property type="entry name" value="GMC_oxred_N"/>
    <property type="match status" value="1"/>
</dbReference>